<evidence type="ECO:0000256" key="1">
    <source>
        <dbReference type="SAM" id="MobiDB-lite"/>
    </source>
</evidence>
<feature type="compositionally biased region" description="Low complexity" evidence="1">
    <location>
        <begin position="1"/>
        <end position="13"/>
    </location>
</feature>
<dbReference type="PANTHER" id="PTHR46626">
    <property type="entry name" value="RETICULON-LIKE PROTEIN B17"/>
    <property type="match status" value="1"/>
</dbReference>
<dbReference type="AlphaFoldDB" id="A0A498IBM9"/>
<protein>
    <submittedName>
        <fullName evidence="2">Uncharacterized protein</fullName>
    </submittedName>
</protein>
<dbReference type="STRING" id="3750.A0A498IBM9"/>
<comment type="caution">
    <text evidence="2">The sequence shown here is derived from an EMBL/GenBank/DDBJ whole genome shotgun (WGS) entry which is preliminary data.</text>
</comment>
<dbReference type="Proteomes" id="UP000290289">
    <property type="component" value="Chromosome 13"/>
</dbReference>
<sequence>MAQAQPPGGKNPIGNGGERKPKKNNTEKKCDLLLKEGDILGVARRILPVVNLALSKAKALFLGEPSMTLKVAALYA</sequence>
<organism evidence="2 3">
    <name type="scientific">Malus domestica</name>
    <name type="common">Apple</name>
    <name type="synonym">Pyrus malus</name>
    <dbReference type="NCBI Taxonomy" id="3750"/>
    <lineage>
        <taxon>Eukaryota</taxon>
        <taxon>Viridiplantae</taxon>
        <taxon>Streptophyta</taxon>
        <taxon>Embryophyta</taxon>
        <taxon>Tracheophyta</taxon>
        <taxon>Spermatophyta</taxon>
        <taxon>Magnoliopsida</taxon>
        <taxon>eudicotyledons</taxon>
        <taxon>Gunneridae</taxon>
        <taxon>Pentapetalae</taxon>
        <taxon>rosids</taxon>
        <taxon>fabids</taxon>
        <taxon>Rosales</taxon>
        <taxon>Rosaceae</taxon>
        <taxon>Amygdaloideae</taxon>
        <taxon>Maleae</taxon>
        <taxon>Malus</taxon>
    </lineage>
</organism>
<gene>
    <name evidence="2" type="ORF">DVH24_034188</name>
</gene>
<keyword evidence="3" id="KW-1185">Reference proteome</keyword>
<name>A0A498IBM9_MALDO</name>
<evidence type="ECO:0000313" key="3">
    <source>
        <dbReference type="Proteomes" id="UP000290289"/>
    </source>
</evidence>
<dbReference type="InterPro" id="IPR044647">
    <property type="entry name" value="RTNLB17/18/21"/>
</dbReference>
<proteinExistence type="predicted"/>
<feature type="region of interest" description="Disordered" evidence="1">
    <location>
        <begin position="1"/>
        <end position="28"/>
    </location>
</feature>
<accession>A0A498IBM9</accession>
<reference evidence="2 3" key="1">
    <citation type="submission" date="2018-10" db="EMBL/GenBank/DDBJ databases">
        <title>A high-quality apple genome assembly.</title>
        <authorList>
            <person name="Hu J."/>
        </authorList>
    </citation>
    <scope>NUCLEOTIDE SEQUENCE [LARGE SCALE GENOMIC DNA]</scope>
    <source>
        <strain evidence="3">cv. HFTH1</strain>
        <tissue evidence="2">Young leaf</tissue>
    </source>
</reference>
<evidence type="ECO:0000313" key="2">
    <source>
        <dbReference type="EMBL" id="RXH78981.1"/>
    </source>
</evidence>
<dbReference type="EMBL" id="RDQH01000339">
    <property type="protein sequence ID" value="RXH78981.1"/>
    <property type="molecule type" value="Genomic_DNA"/>
</dbReference>
<dbReference type="PANTHER" id="PTHR46626:SF2">
    <property type="entry name" value="RETICULON-LIKE PROTEIN B17"/>
    <property type="match status" value="1"/>
</dbReference>